<evidence type="ECO:0000313" key="3">
    <source>
        <dbReference type="Proteomes" id="UP001196843"/>
    </source>
</evidence>
<protein>
    <submittedName>
        <fullName evidence="2">CDP-alcohol phosphatidyltransferase</fullName>
    </submittedName>
</protein>
<feature type="transmembrane region" description="Helical" evidence="1">
    <location>
        <begin position="123"/>
        <end position="144"/>
    </location>
</feature>
<sequence length="563" mass="59137">MSTSAPREPGHRGRRVATALAIALLVALPALPGLVVSDATPLLRIPVESLVVVLLLAIVPWRMPRLVLAAAFGLFVTLALVLAGIDRGYEAALGIHFVPLDWPQLADAYGVVSDAVGEPLANLLVAAIVLPVAACAAGLAWASLRVARIVRGSADGRAVLAGTVAVWVAAAVVAPPLRTTDPVAAAASVSSVGTAVARTVTALQQQEAVARDIADDAFADVPAGRLLDSLRGKDVVVVFVESYGRVALEGDGIADGVGRVLDDGAAALAAEGYAARSAWLTSPTFGGRSWLAHATLQSGVWVDTQTAYEQVVASDRLTLTRAFADAGWHTVADVPSNTRVWDEGRSFYGYDAQLGANDVGYRGPRFGYARVPDQYTLKHFADTQLSGVHGPVMAEIDLVSSHTPWAPLPQLVPWDEVGDGSVYDAQPAQSQDASTVWQNPRTVQRYYGLSVEYSLGALVSFLQNVDDPDLVVLVLGDHQPASIVSGQVPTASALADDASSGASGRVGATSHDVPATVISRDPAVFAAIADWGWQDGLRPGEEAPVWRMDELRDRFFAAFAAER</sequence>
<feature type="transmembrane region" description="Helical" evidence="1">
    <location>
        <begin position="42"/>
        <end position="59"/>
    </location>
</feature>
<keyword evidence="3" id="KW-1185">Reference proteome</keyword>
<gene>
    <name evidence="2" type="ORF">JNB62_01530</name>
</gene>
<comment type="caution">
    <text evidence="2">The sequence shown here is derived from an EMBL/GenBank/DDBJ whole genome shotgun (WGS) entry which is preliminary data.</text>
</comment>
<dbReference type="Gene3D" id="3.40.720.10">
    <property type="entry name" value="Alkaline Phosphatase, subunit A"/>
    <property type="match status" value="1"/>
</dbReference>
<name>A0ABS7HHR7_9MICO</name>
<proteinExistence type="predicted"/>
<evidence type="ECO:0000256" key="1">
    <source>
        <dbReference type="SAM" id="Phobius"/>
    </source>
</evidence>
<feature type="transmembrane region" description="Helical" evidence="1">
    <location>
        <begin position="156"/>
        <end position="174"/>
    </location>
</feature>
<reference evidence="2 3" key="1">
    <citation type="journal article" date="2021" name="MBio">
        <title>Poor Competitiveness of Bradyrhizobium in Pigeon Pea Root Colonization in Indian Soils.</title>
        <authorList>
            <person name="Chalasani D."/>
            <person name="Basu A."/>
            <person name="Pullabhotla S.V.S.R.N."/>
            <person name="Jorrin B."/>
            <person name="Neal A.L."/>
            <person name="Poole P.S."/>
            <person name="Podile A.R."/>
            <person name="Tkacz A."/>
        </authorList>
    </citation>
    <scope>NUCLEOTIDE SEQUENCE [LARGE SCALE GENOMIC DNA]</scope>
    <source>
        <strain evidence="2 3">HU14</strain>
    </source>
</reference>
<dbReference type="RefSeq" id="WP_220299105.1">
    <property type="nucleotide sequence ID" value="NZ_JAEUAW010000001.1"/>
</dbReference>
<dbReference type="EMBL" id="JAEUAW010000001">
    <property type="protein sequence ID" value="MBW9092358.1"/>
    <property type="molecule type" value="Genomic_DNA"/>
</dbReference>
<dbReference type="Proteomes" id="UP001196843">
    <property type="component" value="Unassembled WGS sequence"/>
</dbReference>
<keyword evidence="1" id="KW-0472">Membrane</keyword>
<evidence type="ECO:0000313" key="2">
    <source>
        <dbReference type="EMBL" id="MBW9092358.1"/>
    </source>
</evidence>
<feature type="transmembrane region" description="Helical" evidence="1">
    <location>
        <begin position="66"/>
        <end position="85"/>
    </location>
</feature>
<accession>A0ABS7HHR7</accession>
<keyword evidence="1" id="KW-0812">Transmembrane</keyword>
<keyword evidence="1" id="KW-1133">Transmembrane helix</keyword>
<organism evidence="2 3">
    <name type="scientific">Microbacterium jejuense</name>
    <dbReference type="NCBI Taxonomy" id="1263637"/>
    <lineage>
        <taxon>Bacteria</taxon>
        <taxon>Bacillati</taxon>
        <taxon>Actinomycetota</taxon>
        <taxon>Actinomycetes</taxon>
        <taxon>Micrococcales</taxon>
        <taxon>Microbacteriaceae</taxon>
        <taxon>Microbacterium</taxon>
    </lineage>
</organism>
<dbReference type="InterPro" id="IPR017850">
    <property type="entry name" value="Alkaline_phosphatase_core_sf"/>
</dbReference>